<evidence type="ECO:0000256" key="4">
    <source>
        <dbReference type="ARBA" id="ARBA00022692"/>
    </source>
</evidence>
<organism evidence="8 9">
    <name type="scientific">Sandarakinorhabdus cyanobacteriorum</name>
    <dbReference type="NCBI Taxonomy" id="1981098"/>
    <lineage>
        <taxon>Bacteria</taxon>
        <taxon>Pseudomonadati</taxon>
        <taxon>Pseudomonadota</taxon>
        <taxon>Alphaproteobacteria</taxon>
        <taxon>Sphingomonadales</taxon>
        <taxon>Sphingosinicellaceae</taxon>
        <taxon>Sandarakinorhabdus</taxon>
    </lineage>
</organism>
<sequence>MRLLAGSFLIYQSQDNVFSAARMQVFIGFCRAASIPWPHIGAPVSVWCQFLAGIALVLGLGTRLAGLILIPNFLVGFWFVHAAGPVPGWWPPLALVGMGAVLATIGAGRISLDHRLAIRLGPCSRYLEKSLSRPD</sequence>
<comment type="caution">
    <text evidence="8">The sequence shown here is derived from an EMBL/GenBank/DDBJ whole genome shotgun (WGS) entry which is preliminary data.</text>
</comment>
<feature type="transmembrane region" description="Helical" evidence="7">
    <location>
        <begin position="67"/>
        <end position="84"/>
    </location>
</feature>
<protein>
    <recommendedName>
        <fullName evidence="10">DoxX family protein</fullName>
    </recommendedName>
</protein>
<dbReference type="Proteomes" id="UP000216991">
    <property type="component" value="Unassembled WGS sequence"/>
</dbReference>
<keyword evidence="3" id="KW-1003">Cell membrane</keyword>
<evidence type="ECO:0000256" key="5">
    <source>
        <dbReference type="ARBA" id="ARBA00022989"/>
    </source>
</evidence>
<keyword evidence="6 7" id="KW-0472">Membrane</keyword>
<dbReference type="PANTHER" id="PTHR33452:SF1">
    <property type="entry name" value="INNER MEMBRANE PROTEIN YPHA-RELATED"/>
    <property type="match status" value="1"/>
</dbReference>
<dbReference type="AlphaFoldDB" id="A0A255Z470"/>
<evidence type="ECO:0000313" key="9">
    <source>
        <dbReference type="Proteomes" id="UP000216991"/>
    </source>
</evidence>
<keyword evidence="5 7" id="KW-1133">Transmembrane helix</keyword>
<comment type="subcellular location">
    <subcellularLocation>
        <location evidence="1">Cell membrane</location>
        <topology evidence="1">Multi-pass membrane protein</topology>
    </subcellularLocation>
</comment>
<feature type="transmembrane region" description="Helical" evidence="7">
    <location>
        <begin position="90"/>
        <end position="112"/>
    </location>
</feature>
<evidence type="ECO:0000256" key="3">
    <source>
        <dbReference type="ARBA" id="ARBA00022475"/>
    </source>
</evidence>
<comment type="similarity">
    <text evidence="2">Belongs to the DoxX family.</text>
</comment>
<dbReference type="Pfam" id="PF07681">
    <property type="entry name" value="DoxX"/>
    <property type="match status" value="1"/>
</dbReference>
<dbReference type="RefSeq" id="WP_094472388.1">
    <property type="nucleotide sequence ID" value="NZ_NOXT01000048.1"/>
</dbReference>
<dbReference type="EMBL" id="NOXT01000048">
    <property type="protein sequence ID" value="OYQ36313.1"/>
    <property type="molecule type" value="Genomic_DNA"/>
</dbReference>
<evidence type="ECO:0008006" key="10">
    <source>
        <dbReference type="Google" id="ProtNLM"/>
    </source>
</evidence>
<dbReference type="GO" id="GO:0005886">
    <property type="term" value="C:plasma membrane"/>
    <property type="evidence" value="ECO:0007669"/>
    <property type="project" value="UniProtKB-SubCell"/>
</dbReference>
<keyword evidence="4 7" id="KW-0812">Transmembrane</keyword>
<name>A0A255Z470_9SPHN</name>
<evidence type="ECO:0000256" key="2">
    <source>
        <dbReference type="ARBA" id="ARBA00006679"/>
    </source>
</evidence>
<reference evidence="8 9" key="1">
    <citation type="submission" date="2017-07" db="EMBL/GenBank/DDBJ databases">
        <title>Sandarakinorhabdus cyanobacteriorum sp. nov., a novel bacterium isolated from cyanobacterial aggregates in a eutrophic lake.</title>
        <authorList>
            <person name="Cai H."/>
        </authorList>
    </citation>
    <scope>NUCLEOTIDE SEQUENCE [LARGE SCALE GENOMIC DNA]</scope>
    <source>
        <strain evidence="8 9">TH057</strain>
    </source>
</reference>
<evidence type="ECO:0000256" key="1">
    <source>
        <dbReference type="ARBA" id="ARBA00004651"/>
    </source>
</evidence>
<proteinExistence type="inferred from homology"/>
<feature type="non-terminal residue" evidence="8">
    <location>
        <position position="135"/>
    </location>
</feature>
<dbReference type="InterPro" id="IPR051907">
    <property type="entry name" value="DoxX-like_oxidoreductase"/>
</dbReference>
<dbReference type="PANTHER" id="PTHR33452">
    <property type="entry name" value="OXIDOREDUCTASE CATD-RELATED"/>
    <property type="match status" value="1"/>
</dbReference>
<feature type="transmembrane region" description="Helical" evidence="7">
    <location>
        <begin position="42"/>
        <end position="60"/>
    </location>
</feature>
<evidence type="ECO:0000256" key="7">
    <source>
        <dbReference type="SAM" id="Phobius"/>
    </source>
</evidence>
<keyword evidence="9" id="KW-1185">Reference proteome</keyword>
<accession>A0A255Z470</accession>
<evidence type="ECO:0000313" key="8">
    <source>
        <dbReference type="EMBL" id="OYQ36313.1"/>
    </source>
</evidence>
<dbReference type="InterPro" id="IPR032808">
    <property type="entry name" value="DoxX"/>
</dbReference>
<evidence type="ECO:0000256" key="6">
    <source>
        <dbReference type="ARBA" id="ARBA00023136"/>
    </source>
</evidence>
<gene>
    <name evidence="8" type="ORF">CHU93_01160</name>
</gene>